<sequence length="864" mass="97706">MYNNLMFSDDDIRRERERTFIPYYCDADTISTSSSRDIILDPAIHTGKDGVETTLKHGVAAYRNVLSEDTATDLRSWVMEKNKNHDITETYWFGVQTGKHREVLYPSAASHPSLIAALKELTSHALLVDTLEQLLGPNPAVFELSFITSYYGAAPQPWHQDLDKDHSEYGLTLAPSFSLFIPLQNTTEKAGASHFCPGTHFCTELDKEECDAHGFALVTDETNNFWKAGDGAMYSGRMYHRGGAHRDPHGPTRVLMIVSFTSRPLPHSEYRMPSLGTTWGIKYNMFGHTLQDLAHADTVMAQPWATLRAMGLYKLPGTDWGWDYVTLSIARMANLDPGFDDGDYEEFLKNGCGFVEDMETLPAWLIGDLEKYRSDEDKLFWEFGVETLDRLVNVTIYAYCAFLALYILVSIILGVLKICTKKKALTMNGEEHAGMKQNGNTKDTDSPTAAMNGSQSTRGKKNNDKNHSLPRLLLSFVLRISFLHIPILLMYIHVNNSISSSRWAHDINSNVLFKPPYPAHPFDHPDEDLFISYLRSVAAVRYIDVLFMTLLVPAPGSDGKNNAIARGNVEMNKLWGTIHEGNKEYYSLIEEFAPHNGDDESGISTTTPSILIHHAAKHIVQHIAVKSESRFLIQNEFGDFTPLTYNEAVQKTLWLLIQNMSKCSYGALDGVIDDMYKTYRFGPNRKMIMNSKFGLERVEYWRNLFQQEWWRKEKLPKKEHQLLEKGAGNKKTAKASLVEALPYRSSSSYAGEARVNTFLLLKPLQVQSIRISLSPVLSLSKRKCINNVKPSSLIPPERTFLIGEPVEFWVGGESTTWSWGEVVDAVETRDGDWEYDIGTENGMLVDEVKADELRGVNEMDINFM</sequence>
<dbReference type="PANTHER" id="PTHR37563:SF2">
    <property type="entry name" value="PHYTANOYL-COA DIOXYGENASE FAMILY PROTEIN (AFU_ORTHOLOGUE AFUA_2G03330)"/>
    <property type="match status" value="1"/>
</dbReference>
<dbReference type="AlphaFoldDB" id="A0A7S4RAX4"/>
<dbReference type="SUPFAM" id="SSF51197">
    <property type="entry name" value="Clavaminate synthase-like"/>
    <property type="match status" value="1"/>
</dbReference>
<feature type="transmembrane region" description="Helical" evidence="2">
    <location>
        <begin position="396"/>
        <end position="416"/>
    </location>
</feature>
<gene>
    <name evidence="3" type="ORF">DBRI00130_LOCUS15776</name>
</gene>
<name>A0A7S4RAX4_9STRA</name>
<dbReference type="Pfam" id="PF05721">
    <property type="entry name" value="PhyH"/>
    <property type="match status" value="1"/>
</dbReference>
<dbReference type="InterPro" id="IPR051961">
    <property type="entry name" value="Fungal_Metabolite_Diox"/>
</dbReference>
<protein>
    <submittedName>
        <fullName evidence="3">Uncharacterized protein</fullName>
    </submittedName>
</protein>
<keyword evidence="2" id="KW-0472">Membrane</keyword>
<dbReference type="InterPro" id="IPR008775">
    <property type="entry name" value="Phytyl_CoA_dOase-like"/>
</dbReference>
<dbReference type="Gene3D" id="2.60.120.620">
    <property type="entry name" value="q2cbj1_9rhob like domain"/>
    <property type="match status" value="1"/>
</dbReference>
<feature type="compositionally biased region" description="Polar residues" evidence="1">
    <location>
        <begin position="437"/>
        <end position="457"/>
    </location>
</feature>
<organism evidence="3">
    <name type="scientific">Ditylum brightwellii</name>
    <dbReference type="NCBI Taxonomy" id="49249"/>
    <lineage>
        <taxon>Eukaryota</taxon>
        <taxon>Sar</taxon>
        <taxon>Stramenopiles</taxon>
        <taxon>Ochrophyta</taxon>
        <taxon>Bacillariophyta</taxon>
        <taxon>Mediophyceae</taxon>
        <taxon>Lithodesmiophycidae</taxon>
        <taxon>Lithodesmiales</taxon>
        <taxon>Lithodesmiaceae</taxon>
        <taxon>Ditylum</taxon>
    </lineage>
</organism>
<reference evidence="3" key="1">
    <citation type="submission" date="2021-01" db="EMBL/GenBank/DDBJ databases">
        <authorList>
            <person name="Corre E."/>
            <person name="Pelletier E."/>
            <person name="Niang G."/>
            <person name="Scheremetjew M."/>
            <person name="Finn R."/>
            <person name="Kale V."/>
            <person name="Holt S."/>
            <person name="Cochrane G."/>
            <person name="Meng A."/>
            <person name="Brown T."/>
            <person name="Cohen L."/>
        </authorList>
    </citation>
    <scope>NUCLEOTIDE SEQUENCE</scope>
    <source>
        <strain evidence="3">GSO104</strain>
    </source>
</reference>
<evidence type="ECO:0000256" key="2">
    <source>
        <dbReference type="SAM" id="Phobius"/>
    </source>
</evidence>
<keyword evidence="2" id="KW-0812">Transmembrane</keyword>
<accession>A0A7S4RAX4</accession>
<evidence type="ECO:0000313" key="3">
    <source>
        <dbReference type="EMBL" id="CAE4608868.1"/>
    </source>
</evidence>
<dbReference type="EMBL" id="HBNS01019854">
    <property type="protein sequence ID" value="CAE4608868.1"/>
    <property type="molecule type" value="Transcribed_RNA"/>
</dbReference>
<evidence type="ECO:0000256" key="1">
    <source>
        <dbReference type="SAM" id="MobiDB-lite"/>
    </source>
</evidence>
<feature type="region of interest" description="Disordered" evidence="1">
    <location>
        <begin position="430"/>
        <end position="464"/>
    </location>
</feature>
<feature type="transmembrane region" description="Helical" evidence="2">
    <location>
        <begin position="472"/>
        <end position="492"/>
    </location>
</feature>
<keyword evidence="2" id="KW-1133">Transmembrane helix</keyword>
<dbReference type="PANTHER" id="PTHR37563">
    <property type="entry name" value="PHYTANOYL-COA DIOXYGENASE FAMILY PROTEIN (AFU_ORTHOLOGUE AFUA_2G03330)"/>
    <property type="match status" value="1"/>
</dbReference>
<proteinExistence type="predicted"/>